<dbReference type="Proteomes" id="UP001383192">
    <property type="component" value="Unassembled WGS sequence"/>
</dbReference>
<dbReference type="PIRSF" id="PIRSF037237">
    <property type="entry name" value="Peptidase_WD_repeats_DUG2"/>
    <property type="match status" value="1"/>
</dbReference>
<evidence type="ECO:0000256" key="1">
    <source>
        <dbReference type="ARBA" id="ARBA00006247"/>
    </source>
</evidence>
<dbReference type="EMBL" id="JAYKXP010000039">
    <property type="protein sequence ID" value="KAK7039186.1"/>
    <property type="molecule type" value="Genomic_DNA"/>
</dbReference>
<dbReference type="PANTHER" id="PTHR43270:SF8">
    <property type="entry name" value="DI- AND TRIPEPTIDASE DUG2-RELATED"/>
    <property type="match status" value="1"/>
</dbReference>
<feature type="repeat" description="WD" evidence="7">
    <location>
        <begin position="360"/>
        <end position="376"/>
    </location>
</feature>
<dbReference type="InterPro" id="IPR020472">
    <property type="entry name" value="WD40_PAC1"/>
</dbReference>
<dbReference type="InterPro" id="IPR036322">
    <property type="entry name" value="WD40_repeat_dom_sf"/>
</dbReference>
<feature type="repeat" description="WD" evidence="7">
    <location>
        <begin position="27"/>
        <end position="68"/>
    </location>
</feature>
<dbReference type="PANTHER" id="PTHR43270">
    <property type="entry name" value="BETA-ALA-HIS DIPEPTIDASE"/>
    <property type="match status" value="1"/>
</dbReference>
<keyword evidence="6" id="KW-0378">Hydrolase</keyword>
<evidence type="ECO:0000259" key="9">
    <source>
        <dbReference type="Pfam" id="PF07687"/>
    </source>
</evidence>
<dbReference type="InterPro" id="IPR019775">
    <property type="entry name" value="WD40_repeat_CS"/>
</dbReference>
<evidence type="ECO:0000256" key="4">
    <source>
        <dbReference type="ARBA" id="ARBA00022723"/>
    </source>
</evidence>
<protein>
    <recommendedName>
        <fullName evidence="9">Peptidase M20 dimerisation domain-containing protein</fullName>
    </recommendedName>
</protein>
<feature type="repeat" description="WD" evidence="7">
    <location>
        <begin position="69"/>
        <end position="110"/>
    </location>
</feature>
<keyword evidence="5" id="KW-0677">Repeat</keyword>
<dbReference type="PROSITE" id="PS50082">
    <property type="entry name" value="WD_REPEATS_2"/>
    <property type="match status" value="3"/>
</dbReference>
<gene>
    <name evidence="10" type="ORF">VNI00_010091</name>
</gene>
<dbReference type="GO" id="GO:0006508">
    <property type="term" value="P:proteolysis"/>
    <property type="evidence" value="ECO:0007669"/>
    <property type="project" value="UniProtKB-KW"/>
</dbReference>
<keyword evidence="4" id="KW-0479">Metal-binding</keyword>
<dbReference type="Gene3D" id="3.30.70.360">
    <property type="match status" value="1"/>
</dbReference>
<evidence type="ECO:0000313" key="11">
    <source>
        <dbReference type="Proteomes" id="UP001383192"/>
    </source>
</evidence>
<evidence type="ECO:0000256" key="8">
    <source>
        <dbReference type="SAM" id="MobiDB-lite"/>
    </source>
</evidence>
<dbReference type="GO" id="GO:0008233">
    <property type="term" value="F:peptidase activity"/>
    <property type="evidence" value="ECO:0007669"/>
    <property type="project" value="UniProtKB-KW"/>
</dbReference>
<evidence type="ECO:0000256" key="6">
    <source>
        <dbReference type="ARBA" id="ARBA00022801"/>
    </source>
</evidence>
<dbReference type="Pfam" id="PF01546">
    <property type="entry name" value="Peptidase_M20"/>
    <property type="match status" value="1"/>
</dbReference>
<accession>A0AAW0CL52</accession>
<dbReference type="SMART" id="SM00320">
    <property type="entry name" value="WD40"/>
    <property type="match status" value="5"/>
</dbReference>
<dbReference type="InterPro" id="IPR015943">
    <property type="entry name" value="WD40/YVTN_repeat-like_dom_sf"/>
</dbReference>
<comment type="similarity">
    <text evidence="1">Belongs to the peptidase M20A family.</text>
</comment>
<evidence type="ECO:0000256" key="2">
    <source>
        <dbReference type="ARBA" id="ARBA00022574"/>
    </source>
</evidence>
<dbReference type="SUPFAM" id="SSF53187">
    <property type="entry name" value="Zn-dependent exopeptidases"/>
    <property type="match status" value="1"/>
</dbReference>
<dbReference type="Pfam" id="PF07687">
    <property type="entry name" value="M20_dimer"/>
    <property type="match status" value="1"/>
</dbReference>
<dbReference type="InterPro" id="IPR001680">
    <property type="entry name" value="WD40_rpt"/>
</dbReference>
<dbReference type="GO" id="GO:0006751">
    <property type="term" value="P:glutathione catabolic process"/>
    <property type="evidence" value="ECO:0007669"/>
    <property type="project" value="InterPro"/>
</dbReference>
<dbReference type="PROSITE" id="PS00678">
    <property type="entry name" value="WD_REPEATS_1"/>
    <property type="match status" value="1"/>
</dbReference>
<name>A0AAW0CL52_9AGAR</name>
<dbReference type="SUPFAM" id="SSF50978">
    <property type="entry name" value="WD40 repeat-like"/>
    <property type="match status" value="1"/>
</dbReference>
<feature type="domain" description="Peptidase M20 dimerisation" evidence="9">
    <location>
        <begin position="578"/>
        <end position="717"/>
    </location>
</feature>
<proteinExistence type="inferred from homology"/>
<dbReference type="PRINTS" id="PR00320">
    <property type="entry name" value="GPROTEINBRPT"/>
</dbReference>
<comment type="caution">
    <text evidence="10">The sequence shown here is derived from an EMBL/GenBank/DDBJ whole genome shotgun (WGS) entry which is preliminary data.</text>
</comment>
<evidence type="ECO:0000313" key="10">
    <source>
        <dbReference type="EMBL" id="KAK7039186.1"/>
    </source>
</evidence>
<keyword evidence="11" id="KW-1185">Reference proteome</keyword>
<keyword evidence="3" id="KW-0645">Protease</keyword>
<dbReference type="SUPFAM" id="SSF55031">
    <property type="entry name" value="Bacterial exopeptidase dimerisation domain"/>
    <property type="match status" value="1"/>
</dbReference>
<dbReference type="PROSITE" id="PS50294">
    <property type="entry name" value="WD_REPEATS_REGION"/>
    <property type="match status" value="1"/>
</dbReference>
<dbReference type="InterPro" id="IPR002933">
    <property type="entry name" value="Peptidase_M20"/>
</dbReference>
<dbReference type="InterPro" id="IPR011650">
    <property type="entry name" value="Peptidase_M20_dimer"/>
</dbReference>
<dbReference type="Gene3D" id="3.40.630.10">
    <property type="entry name" value="Zn peptidases"/>
    <property type="match status" value="1"/>
</dbReference>
<evidence type="ECO:0000256" key="3">
    <source>
        <dbReference type="ARBA" id="ARBA00022670"/>
    </source>
</evidence>
<dbReference type="InterPro" id="IPR051458">
    <property type="entry name" value="Cyt/Met_Dipeptidase"/>
</dbReference>
<evidence type="ECO:0000256" key="5">
    <source>
        <dbReference type="ARBA" id="ARBA00022737"/>
    </source>
</evidence>
<reference evidence="10 11" key="1">
    <citation type="submission" date="2024-01" db="EMBL/GenBank/DDBJ databases">
        <title>A draft genome for a cacao thread blight-causing isolate of Paramarasmius palmivorus.</title>
        <authorList>
            <person name="Baruah I.K."/>
            <person name="Bukari Y."/>
            <person name="Amoako-Attah I."/>
            <person name="Meinhardt L.W."/>
            <person name="Bailey B.A."/>
            <person name="Cohen S.P."/>
        </authorList>
    </citation>
    <scope>NUCLEOTIDE SEQUENCE [LARGE SCALE GENOMIC DNA]</scope>
    <source>
        <strain evidence="10 11">GH-12</strain>
    </source>
</reference>
<dbReference type="Pfam" id="PF00400">
    <property type="entry name" value="WD40"/>
    <property type="match status" value="3"/>
</dbReference>
<sequence length="828" mass="91242">MSHDVDDVVTRLPTSRDLQGSTPRLLHNLHESGSSVLSLAANDVYIFSGSQNEDIMVWDKKTFQLKDTLRGHTGSVLALVYAEDKGWLFSSSGDSTVRIWSAKKLSLLFTIDPYQETGAGDLFSLAWSTTLQTLFIGCQNTALQWLDFRNSEPSQSNSGTATPTRKAHKFFDSYPRYQRKPADVFAKNGVGGVVEFGHEPRLAIPASNNIESEHFGYIYCMALLDDKHNGVKLVTGSGDESVKVWGCSDDGPKLEHTFQCYHGAVLSIVVQGETVYAGCQDGHVKVLDLETRILVRTIIVQEGIDVLSLSLIQSDLYTCSANGQVMRHSGSFDCTASWVAHDGIVLSSIITPGKDSNTHLLVTGGNDNHIKIWDIKPPAPRFTESEDKSLPDEDAISYALSKFVSIPSVSLGTSHREDCRQAAIWLKKCLTQLGAQSVLLPTGERTNPLVLGTFTGQGPQNQPRRRLLFYGHYDVIPAPAEGWKTDPFMLTGRNGYLYGRGVTDNKGPIMAVAFAAAELLYRRALGLDVVFLIEGEEECGSEGFVDAVQKYKDDIGPIDAILISNSTWISEDAPCITYGLRGVIHCALEIKGGYPDLHSGIDGGGVVEPMLDMINLLATLTDSKRRVKIPGFYDDVRPQTEEEKELYAKLSEITKRPDFALSSRWREPSLTVHNMEISGPKNATVIPGTVKAQVSLRIVPDQDLETIEKSLVQYITDSFQGLNSPNKLDIAITHKADWWLGNLDDPWSKALESAIQRVEQRTLEDKGRRVHPVYSVPGESLQVPCFTSSDGAESGPSPFTKRKDVSEQPTTRKGGYRKVFDQGCQYLD</sequence>
<evidence type="ECO:0000256" key="7">
    <source>
        <dbReference type="PROSITE-ProRule" id="PRU00221"/>
    </source>
</evidence>
<dbReference type="AlphaFoldDB" id="A0AAW0CL52"/>
<feature type="region of interest" description="Disordered" evidence="8">
    <location>
        <begin position="785"/>
        <end position="814"/>
    </location>
</feature>
<dbReference type="InterPro" id="IPR036264">
    <property type="entry name" value="Bact_exopeptidase_dim_dom"/>
</dbReference>
<dbReference type="Gene3D" id="2.130.10.10">
    <property type="entry name" value="YVTN repeat-like/Quinoprotein amine dehydrogenase"/>
    <property type="match status" value="2"/>
</dbReference>
<organism evidence="10 11">
    <name type="scientific">Paramarasmius palmivorus</name>
    <dbReference type="NCBI Taxonomy" id="297713"/>
    <lineage>
        <taxon>Eukaryota</taxon>
        <taxon>Fungi</taxon>
        <taxon>Dikarya</taxon>
        <taxon>Basidiomycota</taxon>
        <taxon>Agaricomycotina</taxon>
        <taxon>Agaricomycetes</taxon>
        <taxon>Agaricomycetidae</taxon>
        <taxon>Agaricales</taxon>
        <taxon>Marasmiineae</taxon>
        <taxon>Marasmiaceae</taxon>
        <taxon>Paramarasmius</taxon>
    </lineage>
</organism>
<dbReference type="GO" id="GO:0046872">
    <property type="term" value="F:metal ion binding"/>
    <property type="evidence" value="ECO:0007669"/>
    <property type="project" value="UniProtKB-KW"/>
</dbReference>
<dbReference type="InterPro" id="IPR017149">
    <property type="entry name" value="GSH_degradosome_Dug2"/>
</dbReference>
<keyword evidence="2 7" id="KW-0853">WD repeat</keyword>